<dbReference type="Proteomes" id="UP000180215">
    <property type="component" value="Unassembled WGS sequence"/>
</dbReference>
<evidence type="ECO:0000313" key="2">
    <source>
        <dbReference type="Proteomes" id="UP000180215"/>
    </source>
</evidence>
<protein>
    <recommendedName>
        <fullName evidence="3">DUF72 domain-containing protein</fullName>
    </recommendedName>
</protein>
<gene>
    <name evidence="1" type="ORF">BK022_05690</name>
</gene>
<comment type="caution">
    <text evidence="1">The sequence shown here is derived from an EMBL/GenBank/DDBJ whole genome shotgun (WGS) entry which is preliminary data.</text>
</comment>
<sequence>MELLSVTAVGTAGWNVPRAYADRFPQTGSHLERYAQRFNAVEINTSFYRPHRVATYERWAAAVPERFRFAVKVPRTITHERRLENVDEPLARFFDEIAGLGLKLGPLLLQLPPSLPFQSGTSGEFLQRFRRTFSGSIVCEPRHPSWFTPSVNTLLADLLIARVAVDPAPVPQAGEPGGWRGLTYHRLHGSPRIYYSAYRPDVLDALAERLAAEAKDGLPNWCIFDNTAEFAATSDALSTLERLSRDAGRRM</sequence>
<name>A0A1S1P8T5_METEX</name>
<reference evidence="1 2" key="1">
    <citation type="submission" date="2016-10" db="EMBL/GenBank/DDBJ databases">
        <title>Draft genome sequence of Methylobacterium extorquens CP3, a seed endophyte of Crotalaria pumila with plant growth-promoting and metal tolerance properties.</title>
        <authorList>
            <person name="Sanchez-Lopez A.S."/>
            <person name="Van Hamme J.D."/>
            <person name="Thijs S."/>
            <person name="Mcammond B.M."/>
            <person name="Stevens V."/>
            <person name="Gonzalez-Chavez M.D.C."/>
            <person name="Vangronsveld J."/>
        </authorList>
    </citation>
    <scope>NUCLEOTIDE SEQUENCE [LARGE SCALE GENOMIC DNA]</scope>
    <source>
        <strain evidence="1 2">CP3</strain>
    </source>
</reference>
<evidence type="ECO:0000313" key="1">
    <source>
        <dbReference type="EMBL" id="OHV17415.1"/>
    </source>
</evidence>
<dbReference type="EMBL" id="MNAO01000040">
    <property type="protein sequence ID" value="OHV17415.1"/>
    <property type="molecule type" value="Genomic_DNA"/>
</dbReference>
<proteinExistence type="predicted"/>
<dbReference type="PANTHER" id="PTHR30348">
    <property type="entry name" value="UNCHARACTERIZED PROTEIN YECE"/>
    <property type="match status" value="1"/>
</dbReference>
<dbReference type="SUPFAM" id="SSF117396">
    <property type="entry name" value="TM1631-like"/>
    <property type="match status" value="1"/>
</dbReference>
<dbReference type="AlphaFoldDB" id="A0A1S1P8T5"/>
<dbReference type="Gene3D" id="3.20.20.410">
    <property type="entry name" value="Protein of unknown function UPF0759"/>
    <property type="match status" value="1"/>
</dbReference>
<evidence type="ECO:0008006" key="3">
    <source>
        <dbReference type="Google" id="ProtNLM"/>
    </source>
</evidence>
<accession>A0A1S1P8T5</accession>
<dbReference type="PANTHER" id="PTHR30348:SF14">
    <property type="entry name" value="BLR8050 PROTEIN"/>
    <property type="match status" value="1"/>
</dbReference>
<organism evidence="1 2">
    <name type="scientific">Methylorubrum extorquens</name>
    <name type="common">Methylobacterium dichloromethanicum</name>
    <name type="synonym">Methylobacterium extorquens</name>
    <dbReference type="NCBI Taxonomy" id="408"/>
    <lineage>
        <taxon>Bacteria</taxon>
        <taxon>Pseudomonadati</taxon>
        <taxon>Pseudomonadota</taxon>
        <taxon>Alphaproteobacteria</taxon>
        <taxon>Hyphomicrobiales</taxon>
        <taxon>Methylobacteriaceae</taxon>
        <taxon>Methylorubrum</taxon>
    </lineage>
</organism>
<dbReference type="InterPro" id="IPR036520">
    <property type="entry name" value="UPF0759_sf"/>
</dbReference>
<dbReference type="Pfam" id="PF01904">
    <property type="entry name" value="DUF72"/>
    <property type="match status" value="1"/>
</dbReference>
<dbReference type="InterPro" id="IPR002763">
    <property type="entry name" value="DUF72"/>
</dbReference>